<dbReference type="AlphaFoldDB" id="A0A0C2XM94"/>
<name>A0A0C2XM94_SERVB</name>
<evidence type="ECO:0000256" key="4">
    <source>
        <dbReference type="ARBA" id="ARBA00023065"/>
    </source>
</evidence>
<dbReference type="Pfam" id="PF01992">
    <property type="entry name" value="vATP-synt_AC39"/>
    <property type="match status" value="1"/>
</dbReference>
<dbReference type="FunFam" id="1.10.132.50:FF:000002">
    <property type="entry name" value="V-type proton ATPase subunit"/>
    <property type="match status" value="1"/>
</dbReference>
<evidence type="ECO:0000313" key="9">
    <source>
        <dbReference type="Proteomes" id="UP000054097"/>
    </source>
</evidence>
<keyword evidence="9" id="KW-1185">Reference proteome</keyword>
<dbReference type="InterPro" id="IPR044911">
    <property type="entry name" value="V-type_ATPase_csu/dsu_dom_3"/>
</dbReference>
<comment type="subunit">
    <text evidence="5">V-ATPase is a heteromultimeric enzyme composed of a peripheral catalytic V1 complex (components A to H) attached to an integral membrane V0 proton pore complex (components: a, c, c', c'', d, e, f and VOA1).</text>
</comment>
<dbReference type="Proteomes" id="UP000054097">
    <property type="component" value="Unassembled WGS sequence"/>
</dbReference>
<evidence type="ECO:0000256" key="3">
    <source>
        <dbReference type="ARBA" id="ARBA00022781"/>
    </source>
</evidence>
<dbReference type="GO" id="GO:0046961">
    <property type="term" value="F:proton-transporting ATPase activity, rotational mechanism"/>
    <property type="evidence" value="ECO:0007669"/>
    <property type="project" value="InterPro"/>
</dbReference>
<dbReference type="Gene3D" id="1.10.132.50">
    <property type="entry name" value="ATP synthase (C/AC39) subunit, domain 3"/>
    <property type="match status" value="1"/>
</dbReference>
<evidence type="ECO:0000256" key="2">
    <source>
        <dbReference type="ARBA" id="ARBA00022448"/>
    </source>
</evidence>
<comment type="similarity">
    <text evidence="1 7">Belongs to the V-ATPase V0D/AC39 subunit family.</text>
</comment>
<keyword evidence="3 7" id="KW-0375">Hydrogen ion transport</keyword>
<evidence type="ECO:0000256" key="6">
    <source>
        <dbReference type="ARBA" id="ARBA00059115"/>
    </source>
</evidence>
<keyword evidence="2 7" id="KW-0813">Transport</keyword>
<dbReference type="GO" id="GO:0033179">
    <property type="term" value="C:proton-transporting V-type ATPase, V0 domain"/>
    <property type="evidence" value="ECO:0007669"/>
    <property type="project" value="InterPro"/>
</dbReference>
<reference evidence="9" key="2">
    <citation type="submission" date="2015-01" db="EMBL/GenBank/DDBJ databases">
        <title>Evolutionary Origins and Diversification of the Mycorrhizal Mutualists.</title>
        <authorList>
            <consortium name="DOE Joint Genome Institute"/>
            <consortium name="Mycorrhizal Genomics Consortium"/>
            <person name="Kohler A."/>
            <person name="Kuo A."/>
            <person name="Nagy L.G."/>
            <person name="Floudas D."/>
            <person name="Copeland A."/>
            <person name="Barry K.W."/>
            <person name="Cichocki N."/>
            <person name="Veneault-Fourrey C."/>
            <person name="LaButti K."/>
            <person name="Lindquist E.A."/>
            <person name="Lipzen A."/>
            <person name="Lundell T."/>
            <person name="Morin E."/>
            <person name="Murat C."/>
            <person name="Riley R."/>
            <person name="Ohm R."/>
            <person name="Sun H."/>
            <person name="Tunlid A."/>
            <person name="Henrissat B."/>
            <person name="Grigoriev I.V."/>
            <person name="Hibbett D.S."/>
            <person name="Martin F."/>
        </authorList>
    </citation>
    <scope>NUCLEOTIDE SEQUENCE [LARGE SCALE GENOMIC DNA]</scope>
    <source>
        <strain evidence="9">MAFF 305830</strain>
    </source>
</reference>
<reference evidence="8 9" key="1">
    <citation type="submission" date="2014-04" db="EMBL/GenBank/DDBJ databases">
        <authorList>
            <consortium name="DOE Joint Genome Institute"/>
            <person name="Kuo A."/>
            <person name="Zuccaro A."/>
            <person name="Kohler A."/>
            <person name="Nagy L.G."/>
            <person name="Floudas D."/>
            <person name="Copeland A."/>
            <person name="Barry K.W."/>
            <person name="Cichocki N."/>
            <person name="Veneault-Fourrey C."/>
            <person name="LaButti K."/>
            <person name="Lindquist E.A."/>
            <person name="Lipzen A."/>
            <person name="Lundell T."/>
            <person name="Morin E."/>
            <person name="Murat C."/>
            <person name="Sun H."/>
            <person name="Tunlid A."/>
            <person name="Henrissat B."/>
            <person name="Grigoriev I.V."/>
            <person name="Hibbett D.S."/>
            <person name="Martin F."/>
            <person name="Nordberg H.P."/>
            <person name="Cantor M.N."/>
            <person name="Hua S.X."/>
        </authorList>
    </citation>
    <scope>NUCLEOTIDE SEQUENCE [LARGE SCALE GENOMIC DNA]</scope>
    <source>
        <strain evidence="8 9">MAFF 305830</strain>
    </source>
</reference>
<evidence type="ECO:0000256" key="5">
    <source>
        <dbReference type="ARBA" id="ARBA00029477"/>
    </source>
</evidence>
<dbReference type="SUPFAM" id="SSF103486">
    <property type="entry name" value="V-type ATP synthase subunit C"/>
    <property type="match status" value="1"/>
</dbReference>
<accession>A0A0C2XM94</accession>
<evidence type="ECO:0000256" key="1">
    <source>
        <dbReference type="ARBA" id="ARBA00006709"/>
    </source>
</evidence>
<dbReference type="InterPro" id="IPR035067">
    <property type="entry name" value="V-type_ATPase_csu/dsu"/>
</dbReference>
<dbReference type="Gene3D" id="1.20.1690.10">
    <property type="entry name" value="V-type ATP synthase subunit C domain"/>
    <property type="match status" value="2"/>
</dbReference>
<dbReference type="InterPro" id="IPR016727">
    <property type="entry name" value="ATPase_V0-cplx_dsu"/>
</dbReference>
<dbReference type="PANTHER" id="PTHR11028">
    <property type="entry name" value="VACUOLAR ATP SYNTHASE SUBUNIT AC39"/>
    <property type="match status" value="1"/>
</dbReference>
<organism evidence="8 9">
    <name type="scientific">Serendipita vermifera MAFF 305830</name>
    <dbReference type="NCBI Taxonomy" id="933852"/>
    <lineage>
        <taxon>Eukaryota</taxon>
        <taxon>Fungi</taxon>
        <taxon>Dikarya</taxon>
        <taxon>Basidiomycota</taxon>
        <taxon>Agaricomycotina</taxon>
        <taxon>Agaricomycetes</taxon>
        <taxon>Sebacinales</taxon>
        <taxon>Serendipitaceae</taxon>
        <taxon>Serendipita</taxon>
    </lineage>
</organism>
<dbReference type="OrthoDB" id="10250083at2759"/>
<dbReference type="HOGENOM" id="CLU_051277_0_0_1"/>
<proteinExistence type="inferred from homology"/>
<gene>
    <name evidence="8" type="ORF">M408DRAFT_328483</name>
</gene>
<dbReference type="InterPro" id="IPR002843">
    <property type="entry name" value="ATPase_V0-cplx_csu/dsu"/>
</dbReference>
<dbReference type="STRING" id="933852.A0A0C2XM94"/>
<comment type="function">
    <text evidence="6 7">Subunit of the V0 complex of vacuolar(H+)-ATPase (V-ATPase), a multisubunit enzyme composed of a peripheral complex (V1) that hydrolyzes ATP and a membrane integral complex (V0) that translocates protons. V-ATPase is responsible for acidifying and maintaining the pH of intracellular compartments. This subunit is a non-integral membrane component of the membrane pore domain and is required for proper assembly of the V0 sector. Might be involved in the regulated assembly of V1 subunits onto the membrane sector or alternatively may prevent the passage of protons through V0 pores.</text>
</comment>
<sequence length="370" mass="42016">MEGLFFNVSAGFLEGVLRGYKAGILTQTQYTTLTQCDTLEDFRMQLSATDYGNFLANEPLPISTSTISEKATQLMVDQFQYIRSNAVAPLDKFLDYMTYAYMIDNVILLITGTLHERDTHELLERCHPLGVFDTMPALCVATNVEELFQSVLVETPLAPYFRECLSASDLDDLNIEIIRNTLYKAYLEDFDQFIQTEIGGPTYENMHRILAFEADRRTINITINSFGTELSKEQRARLFPTIGNLYPAGNNLLARADEIDQVRAVCEYVSEYRHFFDVAASSNQGGNRAGGAGTNGHTDDPTSAIAATLEDRFFATEVHLNKLTFLQQFQYSVFFSYFKLKEHEIRSITWIAECIAQDARDRIQDFIPIF</sequence>
<dbReference type="EMBL" id="KN824286">
    <property type="protein sequence ID" value="KIM30082.1"/>
    <property type="molecule type" value="Genomic_DNA"/>
</dbReference>
<keyword evidence="4 7" id="KW-0406">Ion transport</keyword>
<evidence type="ECO:0000256" key="7">
    <source>
        <dbReference type="PIRNR" id="PIRNR018497"/>
    </source>
</evidence>
<comment type="subunit">
    <text evidence="7">V-ATPase is a heteromultimeric enzyme made up of two complexes: the ATP-hydrolytic V1 complex and the proton translocation V0 complex.</text>
</comment>
<protein>
    <recommendedName>
        <fullName evidence="7">V-type proton ATPase subunit</fullName>
    </recommendedName>
</protein>
<dbReference type="FunFam" id="1.20.1690.10:FF:000003">
    <property type="entry name" value="V-type proton ATPase subunit"/>
    <property type="match status" value="1"/>
</dbReference>
<dbReference type="PIRSF" id="PIRSF018497">
    <property type="entry name" value="V-ATP_synth_D"/>
    <property type="match status" value="1"/>
</dbReference>
<dbReference type="InterPro" id="IPR036079">
    <property type="entry name" value="ATPase_csu/dsu_sf"/>
</dbReference>
<evidence type="ECO:0000313" key="8">
    <source>
        <dbReference type="EMBL" id="KIM30082.1"/>
    </source>
</evidence>